<evidence type="ECO:0000259" key="1">
    <source>
        <dbReference type="Pfam" id="PF01261"/>
    </source>
</evidence>
<proteinExistence type="predicted"/>
<dbReference type="PANTHER" id="PTHR12110">
    <property type="entry name" value="HYDROXYPYRUVATE ISOMERASE"/>
    <property type="match status" value="1"/>
</dbReference>
<comment type="caution">
    <text evidence="2">The sequence shown here is derived from an EMBL/GenBank/DDBJ whole genome shotgun (WGS) entry which is preliminary data.</text>
</comment>
<dbReference type="EMBL" id="BSKO01000001">
    <property type="protein sequence ID" value="GLO67960.1"/>
    <property type="molecule type" value="Genomic_DNA"/>
</dbReference>
<sequence length="256" mass="29965">MLKTGLCSVTFRNLSPEEVIHLVATSGLEAIEWGTDVHLTLQKSATYIQSIKEKCRYYGIETPSLGTYYRLNDSSLDYFKSCIQIADRIDAHQIRIWGGNKSPRNITPSDWKRYVQETQMLCDLAQEHNKSVHLELHEKTVTEDKITAIQFFEEVSRSNLYCYWQPLWIKSQAANVSALKQLSGYISNIHVFQWDKYQRYPLEQGYSTWLNYFHILEPSTNTPTYAYLEFVNRDDVNQFYEDAEVLKKLVYAKIKT</sequence>
<keyword evidence="3" id="KW-1185">Reference proteome</keyword>
<dbReference type="InterPro" id="IPR050312">
    <property type="entry name" value="IolE/XylAMocC-like"/>
</dbReference>
<dbReference type="Proteomes" id="UP001275436">
    <property type="component" value="Unassembled WGS sequence"/>
</dbReference>
<gene>
    <name evidence="2" type="ORF">MACH08_37440</name>
</gene>
<keyword evidence="2" id="KW-0413">Isomerase</keyword>
<dbReference type="GO" id="GO:0016853">
    <property type="term" value="F:isomerase activity"/>
    <property type="evidence" value="ECO:0007669"/>
    <property type="project" value="UniProtKB-KW"/>
</dbReference>
<organism evidence="2 3">
    <name type="scientific">Oceanobacillus kimchii</name>
    <dbReference type="NCBI Taxonomy" id="746691"/>
    <lineage>
        <taxon>Bacteria</taxon>
        <taxon>Bacillati</taxon>
        <taxon>Bacillota</taxon>
        <taxon>Bacilli</taxon>
        <taxon>Bacillales</taxon>
        <taxon>Bacillaceae</taxon>
        <taxon>Oceanobacillus</taxon>
    </lineage>
</organism>
<dbReference type="SUPFAM" id="SSF51658">
    <property type="entry name" value="Xylose isomerase-like"/>
    <property type="match status" value="1"/>
</dbReference>
<feature type="domain" description="Xylose isomerase-like TIM barrel" evidence="1">
    <location>
        <begin position="21"/>
        <end position="248"/>
    </location>
</feature>
<dbReference type="Gene3D" id="3.20.20.150">
    <property type="entry name" value="Divalent-metal-dependent TIM barrel enzymes"/>
    <property type="match status" value="1"/>
</dbReference>
<dbReference type="RefSeq" id="WP_215064379.1">
    <property type="nucleotide sequence ID" value="NZ_BSKO01000001.1"/>
</dbReference>
<protein>
    <submittedName>
        <fullName evidence="2">Xylose isomerase</fullName>
    </submittedName>
</protein>
<dbReference type="InterPro" id="IPR013022">
    <property type="entry name" value="Xyl_isomerase-like_TIM-brl"/>
</dbReference>
<dbReference type="PANTHER" id="PTHR12110:SF41">
    <property type="entry name" value="INOSOSE DEHYDRATASE"/>
    <property type="match status" value="1"/>
</dbReference>
<dbReference type="InterPro" id="IPR036237">
    <property type="entry name" value="Xyl_isomerase-like_sf"/>
</dbReference>
<evidence type="ECO:0000313" key="2">
    <source>
        <dbReference type="EMBL" id="GLO67960.1"/>
    </source>
</evidence>
<reference evidence="2 3" key="1">
    <citation type="submission" date="2023-02" db="EMBL/GenBank/DDBJ databases">
        <title>Oceanobacillus kimchii IFOP_LL358 isolated form Alexandrium catenella lab strain.</title>
        <authorList>
            <person name="Gajardo G."/>
            <person name="Ueki S."/>
            <person name="Maruyama F."/>
        </authorList>
    </citation>
    <scope>NUCLEOTIDE SEQUENCE [LARGE SCALE GENOMIC DNA]</scope>
    <source>
        <strain evidence="2 3">IFOP_LL358</strain>
    </source>
</reference>
<evidence type="ECO:0000313" key="3">
    <source>
        <dbReference type="Proteomes" id="UP001275436"/>
    </source>
</evidence>
<name>A0ABQ5TRL0_9BACI</name>
<dbReference type="Pfam" id="PF01261">
    <property type="entry name" value="AP_endonuc_2"/>
    <property type="match status" value="1"/>
</dbReference>
<accession>A0ABQ5TRL0</accession>